<comment type="subcellular location">
    <subcellularLocation>
        <location evidence="6">Cytoplasm</location>
    </subcellularLocation>
</comment>
<dbReference type="InterPro" id="IPR002877">
    <property type="entry name" value="RNA_MeTrfase_FtsJ_dom"/>
</dbReference>
<dbReference type="PIRSF" id="PIRSF028774">
    <property type="entry name" value="UCP028774"/>
    <property type="match status" value="1"/>
</dbReference>
<comment type="subunit">
    <text evidence="6">Monomer.</text>
</comment>
<reference evidence="10 11" key="1">
    <citation type="submission" date="2023-09" db="EMBL/GenBank/DDBJ databases">
        <authorList>
            <person name="Rey-Velasco X."/>
        </authorList>
    </citation>
    <scope>NUCLEOTIDE SEQUENCE [LARGE SCALE GENOMIC DNA]</scope>
    <source>
        <strain evidence="10 11">W431</strain>
    </source>
</reference>
<dbReference type="RefSeq" id="WP_311576251.1">
    <property type="nucleotide sequence ID" value="NZ_JAVRIF010000001.1"/>
</dbReference>
<dbReference type="InterPro" id="IPR011224">
    <property type="entry name" value="rRNA_MeTrfase_M"/>
</dbReference>
<evidence type="ECO:0000256" key="6">
    <source>
        <dbReference type="HAMAP-Rule" id="MF_01551"/>
    </source>
</evidence>
<dbReference type="InterPro" id="IPR029063">
    <property type="entry name" value="SAM-dependent_MTases_sf"/>
</dbReference>
<feature type="binding site" evidence="6">
    <location>
        <begin position="220"/>
        <end position="223"/>
    </location>
    <ligand>
        <name>S-adenosyl-L-methionine</name>
        <dbReference type="ChEBI" id="CHEBI:59789"/>
    </ligand>
</feature>
<keyword evidence="3 6" id="KW-0489">Methyltransferase</keyword>
<feature type="binding site" evidence="6">
    <location>
        <position position="297"/>
    </location>
    <ligand>
        <name>S-adenosyl-L-methionine</name>
        <dbReference type="ChEBI" id="CHEBI:59789"/>
    </ligand>
</feature>
<name>A0ABU2ZWH9_9GAMM</name>
<dbReference type="Gene3D" id="3.30.2300.20">
    <property type="match status" value="1"/>
</dbReference>
<feature type="binding site" evidence="6">
    <location>
        <position position="187"/>
    </location>
    <ligand>
        <name>S-adenosyl-L-methionine</name>
        <dbReference type="ChEBI" id="CHEBI:59789"/>
    </ligand>
</feature>
<evidence type="ECO:0000256" key="1">
    <source>
        <dbReference type="ARBA" id="ARBA00022490"/>
    </source>
</evidence>
<dbReference type="PANTHER" id="PTHR37524">
    <property type="entry name" value="RIBOSOMAL RNA LARGE SUBUNIT METHYLTRANSFERASE M"/>
    <property type="match status" value="1"/>
</dbReference>
<sequence length="378" mass="43719">MTSIVLYCRPGFEKECGAEIQEKAAWLEAFGYLQIAKNEGIVFYHLNNPEDGEKIMAKLPLKRLIFTRQWFVTLTDKIALPDYNRVEAIVEELGSEWQYADLRMETPDTNDGKALSKFCRKLAVPLRQALRKKKVLTEKNQHEGAVLHALFFSGTEVILGYSLGNNTSPHVMGIPRLKFPSASPSRSTLKLDEAFLYFIPKEEREYRLCSGMKAVDLGAAPGGWTYQLVRRGMMVTSIDNGPMAESLMETGQVKHRMVDGFKYEPIKHEIYWLVRETKKREKVNIPDQTPVDWLVCDMIEKPQRVVDLIIHWFTQGYCREAIVNLKLPMAKKYDTVKGLLDKLKDALPNCYYEAKHLYYDRDEITLLVKYKVHRDNQR</sequence>
<proteinExistence type="inferred from homology"/>
<comment type="caution">
    <text evidence="10">The sequence shown here is derived from an EMBL/GenBank/DDBJ whole genome shotgun (WGS) entry which is preliminary data.</text>
</comment>
<evidence type="ECO:0000256" key="3">
    <source>
        <dbReference type="ARBA" id="ARBA00022603"/>
    </source>
</evidence>
<organism evidence="10 11">
    <name type="scientific">Thalassotalea castellviae</name>
    <dbReference type="NCBI Taxonomy" id="3075612"/>
    <lineage>
        <taxon>Bacteria</taxon>
        <taxon>Pseudomonadati</taxon>
        <taxon>Pseudomonadota</taxon>
        <taxon>Gammaproteobacteria</taxon>
        <taxon>Alteromonadales</taxon>
        <taxon>Colwelliaceae</taxon>
        <taxon>Thalassotalea</taxon>
    </lineage>
</organism>
<dbReference type="Gene3D" id="3.30.70.2810">
    <property type="match status" value="1"/>
</dbReference>
<dbReference type="EC" id="2.1.1.186" evidence="6"/>
<evidence type="ECO:0000313" key="10">
    <source>
        <dbReference type="EMBL" id="MDT0602292.1"/>
    </source>
</evidence>
<dbReference type="NCBIfam" id="NF008734">
    <property type="entry name" value="PRK11760.1"/>
    <property type="match status" value="1"/>
</dbReference>
<keyword evidence="5 6" id="KW-0949">S-adenosyl-L-methionine</keyword>
<accession>A0ABU2ZWH9</accession>
<evidence type="ECO:0000256" key="5">
    <source>
        <dbReference type="ARBA" id="ARBA00022691"/>
    </source>
</evidence>
<keyword evidence="2 6" id="KW-0698">rRNA processing</keyword>
<dbReference type="SUPFAM" id="SSF53335">
    <property type="entry name" value="S-adenosyl-L-methionine-dependent methyltransferases"/>
    <property type="match status" value="1"/>
</dbReference>
<protein>
    <recommendedName>
        <fullName evidence="6">Ribosomal RNA large subunit methyltransferase M</fullName>
        <ecNumber evidence="6">2.1.1.186</ecNumber>
    </recommendedName>
    <alternativeName>
        <fullName evidence="6">23S rRNA (cytidine2498-2'-O)-methyltransferase</fullName>
    </alternativeName>
    <alternativeName>
        <fullName evidence="6">23S rRNA 2'-O-ribose methyltransferase RlmM</fullName>
    </alternativeName>
</protein>
<dbReference type="EMBL" id="JAVRIF010000001">
    <property type="protein sequence ID" value="MDT0602292.1"/>
    <property type="molecule type" value="Genomic_DNA"/>
</dbReference>
<keyword evidence="1 6" id="KW-0963">Cytoplasm</keyword>
<evidence type="ECO:0000313" key="11">
    <source>
        <dbReference type="Proteomes" id="UP001266357"/>
    </source>
</evidence>
<dbReference type="PANTHER" id="PTHR37524:SF2">
    <property type="entry name" value="RIBOSOMAL RNA METHYLTRANSFERASE FTSJ DOMAIN-CONTAINING PROTEIN"/>
    <property type="match status" value="1"/>
</dbReference>
<dbReference type="Proteomes" id="UP001266357">
    <property type="component" value="Unassembled WGS sequence"/>
</dbReference>
<evidence type="ECO:0000259" key="8">
    <source>
        <dbReference type="Pfam" id="PF18125"/>
    </source>
</evidence>
<feature type="domain" description="RlmM ferredoxin-like" evidence="8">
    <location>
        <begin position="1"/>
        <end position="71"/>
    </location>
</feature>
<feature type="domain" description="Ribosomal RNA methyltransferase FtsJ" evidence="7">
    <location>
        <begin position="185"/>
        <end position="300"/>
    </location>
</feature>
<dbReference type="InterPro" id="IPR040739">
    <property type="entry name" value="RlmM_FDX"/>
</dbReference>
<dbReference type="HAMAP" id="MF_01551">
    <property type="entry name" value="23SrRNA_methyltr_M"/>
    <property type="match status" value="1"/>
</dbReference>
<keyword evidence="11" id="KW-1185">Reference proteome</keyword>
<evidence type="ECO:0000256" key="2">
    <source>
        <dbReference type="ARBA" id="ARBA00022552"/>
    </source>
</evidence>
<comment type="function">
    <text evidence="6">Catalyzes the 2'-O-methylation at nucleotide C2498 in 23S rRNA.</text>
</comment>
<evidence type="ECO:0000259" key="7">
    <source>
        <dbReference type="Pfam" id="PF01728"/>
    </source>
</evidence>
<comment type="catalytic activity">
    <reaction evidence="6">
        <text>cytidine(2498) in 23S rRNA + S-adenosyl-L-methionine = 2'-O-methylcytidine(2498) in 23S rRNA + S-adenosyl-L-homocysteine + H(+)</text>
        <dbReference type="Rhea" id="RHEA:42788"/>
        <dbReference type="Rhea" id="RHEA-COMP:10244"/>
        <dbReference type="Rhea" id="RHEA-COMP:10245"/>
        <dbReference type="ChEBI" id="CHEBI:15378"/>
        <dbReference type="ChEBI" id="CHEBI:57856"/>
        <dbReference type="ChEBI" id="CHEBI:59789"/>
        <dbReference type="ChEBI" id="CHEBI:74495"/>
        <dbReference type="ChEBI" id="CHEBI:82748"/>
        <dbReference type="EC" id="2.1.1.186"/>
    </reaction>
</comment>
<comment type="similarity">
    <text evidence="6">Belongs to the class I-like SAM-binding methyltransferase superfamily. RNA methyltransferase RlmE family. RlmM subfamily.</text>
</comment>
<dbReference type="InterPro" id="IPR048646">
    <property type="entry name" value="RlmM_THUMP-like"/>
</dbReference>
<gene>
    <name evidence="6 10" type="primary">rlmM</name>
    <name evidence="10" type="ORF">RM573_01675</name>
</gene>
<evidence type="ECO:0000256" key="4">
    <source>
        <dbReference type="ARBA" id="ARBA00022679"/>
    </source>
</evidence>
<evidence type="ECO:0000259" key="9">
    <source>
        <dbReference type="Pfam" id="PF21239"/>
    </source>
</evidence>
<feature type="binding site" evidence="6">
    <location>
        <position position="239"/>
    </location>
    <ligand>
        <name>S-adenosyl-L-methionine</name>
        <dbReference type="ChEBI" id="CHEBI:59789"/>
    </ligand>
</feature>
<feature type="active site" description="Proton acceptor" evidence="6">
    <location>
        <position position="326"/>
    </location>
</feature>
<dbReference type="Pfam" id="PF01728">
    <property type="entry name" value="FtsJ"/>
    <property type="match status" value="1"/>
</dbReference>
<dbReference type="Gene3D" id="3.40.50.150">
    <property type="entry name" value="Vaccinia Virus protein VP39"/>
    <property type="match status" value="1"/>
</dbReference>
<dbReference type="GO" id="GO:0008168">
    <property type="term" value="F:methyltransferase activity"/>
    <property type="evidence" value="ECO:0007669"/>
    <property type="project" value="UniProtKB-KW"/>
</dbReference>
<keyword evidence="4 6" id="KW-0808">Transferase</keyword>
<dbReference type="Pfam" id="PF21239">
    <property type="entry name" value="RLMM_N"/>
    <property type="match status" value="1"/>
</dbReference>
<feature type="domain" description="Ribosomal RNA large subunit methyltransferase M THUMP-like" evidence="9">
    <location>
        <begin position="85"/>
        <end position="162"/>
    </location>
</feature>
<dbReference type="GO" id="GO:0032259">
    <property type="term" value="P:methylation"/>
    <property type="evidence" value="ECO:0007669"/>
    <property type="project" value="UniProtKB-KW"/>
</dbReference>
<feature type="binding site" evidence="6">
    <location>
        <position position="259"/>
    </location>
    <ligand>
        <name>S-adenosyl-L-methionine</name>
        <dbReference type="ChEBI" id="CHEBI:59789"/>
    </ligand>
</feature>
<dbReference type="Pfam" id="PF18125">
    <property type="entry name" value="RlmM_FDX"/>
    <property type="match status" value="1"/>
</dbReference>